<dbReference type="AlphaFoldDB" id="A0A2G3DXR9"/>
<comment type="caution">
    <text evidence="1">The sequence shown here is derived from an EMBL/GenBank/DDBJ whole genome shotgun (WGS) entry which is preliminary data.</text>
</comment>
<dbReference type="EMBL" id="PDYF01000008">
    <property type="protein sequence ID" value="PHU35826.1"/>
    <property type="molecule type" value="Genomic_DNA"/>
</dbReference>
<sequence>MVIQNSEVSMTSKASFASGTRLTIQSESRPVFNLEEVQVLGGDDDFLSSLNYAKSAKGTVQEVGESNPVLSPASSRKIKLHTMEYLLRMLLLGGLWNEDSSFAKMFGEEMCDTSPAGTLTEMPGQMFVETTKVSYAYWQNQSVEFSSTGTAITADGRKLSFDYSFAMSESFVEKYDVTHIHLREYADPLVINLDDNPTSISPQTFLFDLDADGELDEIHNIKKGSGFLALDRNEDGEINDGIELFGARTGDGFRELSEFDEDGNGWIDENDSIFAKLKILTINEKGEKETYGLKQSDVGAIFLGRIDTEFVHHDDDNTATAAVRKSGMFLHERDGHAGGVQHVDFAT</sequence>
<dbReference type="PANTHER" id="PTHR39431:SF1">
    <property type="entry name" value="FRPA_C-RELATED PROTEIN"/>
    <property type="match status" value="1"/>
</dbReference>
<protein>
    <recommendedName>
        <fullName evidence="3">VCBS repeat-containing protein</fullName>
    </recommendedName>
</protein>
<dbReference type="RefSeq" id="WP_099391551.1">
    <property type="nucleotide sequence ID" value="NZ_PDYF01000008.1"/>
</dbReference>
<dbReference type="Proteomes" id="UP000225889">
    <property type="component" value="Unassembled WGS sequence"/>
</dbReference>
<evidence type="ECO:0008006" key="3">
    <source>
        <dbReference type="Google" id="ProtNLM"/>
    </source>
</evidence>
<evidence type="ECO:0000313" key="2">
    <source>
        <dbReference type="Proteomes" id="UP000225889"/>
    </source>
</evidence>
<proteinExistence type="predicted"/>
<reference evidence="1 2" key="2">
    <citation type="submission" date="2017-10" db="EMBL/GenBank/DDBJ databases">
        <authorList>
            <person name="Banno H."/>
            <person name="Chua N.-H."/>
        </authorList>
    </citation>
    <scope>NUCLEOTIDE SEQUENCE [LARGE SCALE GENOMIC DNA]</scope>
    <source>
        <strain evidence="1 2">JK626</strain>
    </source>
</reference>
<reference evidence="1 2" key="1">
    <citation type="submission" date="2017-10" db="EMBL/GenBank/DDBJ databases">
        <title>Resolving the taxonomy of Roseburia spp., Eubacterium rectale and Agathobacter spp. through phylogenomic analysis.</title>
        <authorList>
            <person name="Sheridan P.O."/>
            <person name="Walker A.W."/>
            <person name="Duncan S.H."/>
            <person name="Scott K.P."/>
            <person name="Toole P.W.O."/>
            <person name="Luis P."/>
            <person name="Flint H.J."/>
        </authorList>
    </citation>
    <scope>NUCLEOTIDE SEQUENCE [LARGE SCALE GENOMIC DNA]</scope>
    <source>
        <strain evidence="1 2">JK626</strain>
    </source>
</reference>
<accession>A0A2G3DXR9</accession>
<gene>
    <name evidence="1" type="ORF">CSX01_04245</name>
</gene>
<organism evidence="1 2">
    <name type="scientific">Pseudobutyrivibrio ruminis</name>
    <dbReference type="NCBI Taxonomy" id="46206"/>
    <lineage>
        <taxon>Bacteria</taxon>
        <taxon>Bacillati</taxon>
        <taxon>Bacillota</taxon>
        <taxon>Clostridia</taxon>
        <taxon>Lachnospirales</taxon>
        <taxon>Lachnospiraceae</taxon>
        <taxon>Pseudobutyrivibrio</taxon>
    </lineage>
</organism>
<evidence type="ECO:0000313" key="1">
    <source>
        <dbReference type="EMBL" id="PHU35826.1"/>
    </source>
</evidence>
<name>A0A2G3DXR9_9FIRM</name>
<dbReference type="PANTHER" id="PTHR39431">
    <property type="entry name" value="FRPA/C-RELATED PROTEIN"/>
    <property type="match status" value="1"/>
</dbReference>